<dbReference type="AlphaFoldDB" id="A0A9P5YHV5"/>
<evidence type="ECO:0000313" key="3">
    <source>
        <dbReference type="Proteomes" id="UP000807353"/>
    </source>
</evidence>
<sequence length="283" mass="31883">MSSSGHYTALSHSSDDLVDDDNKKQYTLSYTIDNPYPRLFFWACIVSILSSLVSLVLLIPGSGNRYNINNVPRVPPNKPMRRPNQYMGLDKVFAGRNHTEPFPPLVGFPSVLMQIKRSDPKREMREDERGHRSPVGFIYPDDRHFIVSSETSTIAQFRHLDYGMERCQLVIKIPKPTDILDPAIQLPGPSVIDIWTLDSPDELSPYTIWDYAPIRKSLFVSLNISEAGEATSPRFLCPSGLFSTFEFVCSGAQSCLVDFWQNKEAPHGGVHMVQYDSLIGEGL</sequence>
<keyword evidence="1" id="KW-0472">Membrane</keyword>
<dbReference type="OrthoDB" id="3350619at2759"/>
<evidence type="ECO:0000313" key="2">
    <source>
        <dbReference type="EMBL" id="KAF9467900.1"/>
    </source>
</evidence>
<dbReference type="EMBL" id="MU150235">
    <property type="protein sequence ID" value="KAF9467900.1"/>
    <property type="molecule type" value="Genomic_DNA"/>
</dbReference>
<proteinExistence type="predicted"/>
<evidence type="ECO:0008006" key="4">
    <source>
        <dbReference type="Google" id="ProtNLM"/>
    </source>
</evidence>
<accession>A0A9P5YHV5</accession>
<keyword evidence="3" id="KW-1185">Reference proteome</keyword>
<name>A0A9P5YHV5_9AGAR</name>
<reference evidence="2" key="1">
    <citation type="submission" date="2020-11" db="EMBL/GenBank/DDBJ databases">
        <authorList>
            <consortium name="DOE Joint Genome Institute"/>
            <person name="Ahrendt S."/>
            <person name="Riley R."/>
            <person name="Andreopoulos W."/>
            <person name="Labutti K."/>
            <person name="Pangilinan J."/>
            <person name="Ruiz-Duenas F.J."/>
            <person name="Barrasa J.M."/>
            <person name="Sanchez-Garcia M."/>
            <person name="Camarero S."/>
            <person name="Miyauchi S."/>
            <person name="Serrano A."/>
            <person name="Linde D."/>
            <person name="Babiker R."/>
            <person name="Drula E."/>
            <person name="Ayuso-Fernandez I."/>
            <person name="Pacheco R."/>
            <person name="Padilla G."/>
            <person name="Ferreira P."/>
            <person name="Barriuso J."/>
            <person name="Kellner H."/>
            <person name="Castanera R."/>
            <person name="Alfaro M."/>
            <person name="Ramirez L."/>
            <person name="Pisabarro A.G."/>
            <person name="Kuo A."/>
            <person name="Tritt A."/>
            <person name="Lipzen A."/>
            <person name="He G."/>
            <person name="Yan M."/>
            <person name="Ng V."/>
            <person name="Cullen D."/>
            <person name="Martin F."/>
            <person name="Rosso M.-N."/>
            <person name="Henrissat B."/>
            <person name="Hibbett D."/>
            <person name="Martinez A.T."/>
            <person name="Grigoriev I.V."/>
        </authorList>
    </citation>
    <scope>NUCLEOTIDE SEQUENCE</scope>
    <source>
        <strain evidence="2">CBS 247.69</strain>
    </source>
</reference>
<keyword evidence="1" id="KW-1133">Transmembrane helix</keyword>
<organism evidence="2 3">
    <name type="scientific">Collybia nuda</name>
    <dbReference type="NCBI Taxonomy" id="64659"/>
    <lineage>
        <taxon>Eukaryota</taxon>
        <taxon>Fungi</taxon>
        <taxon>Dikarya</taxon>
        <taxon>Basidiomycota</taxon>
        <taxon>Agaricomycotina</taxon>
        <taxon>Agaricomycetes</taxon>
        <taxon>Agaricomycetidae</taxon>
        <taxon>Agaricales</taxon>
        <taxon>Tricholomatineae</taxon>
        <taxon>Clitocybaceae</taxon>
        <taxon>Collybia</taxon>
    </lineage>
</organism>
<keyword evidence="1" id="KW-0812">Transmembrane</keyword>
<comment type="caution">
    <text evidence="2">The sequence shown here is derived from an EMBL/GenBank/DDBJ whole genome shotgun (WGS) entry which is preliminary data.</text>
</comment>
<evidence type="ECO:0000256" key="1">
    <source>
        <dbReference type="SAM" id="Phobius"/>
    </source>
</evidence>
<dbReference type="Proteomes" id="UP000807353">
    <property type="component" value="Unassembled WGS sequence"/>
</dbReference>
<gene>
    <name evidence="2" type="ORF">BDZ94DRAFT_1305076</name>
</gene>
<protein>
    <recommendedName>
        <fullName evidence="4">Ubiquitin 3 binding protein But2 C-terminal domain-containing protein</fullName>
    </recommendedName>
</protein>
<feature type="transmembrane region" description="Helical" evidence="1">
    <location>
        <begin position="39"/>
        <end position="59"/>
    </location>
</feature>